<dbReference type="Proteomes" id="UP000694701">
    <property type="component" value="Unplaced"/>
</dbReference>
<sequence>EYQRLNRQRNVAITEDREKFWQAEVKHLESAVNNNNMSRVFSLLRQAHNGPRIKTALVKDSDGNLIATEANCLECWKEHFSLLLQHVSFGSYHLTDLEYADDTILLSTSYSELRDTLGIYSEEAEKLGLQLSWTKTKFMYVGDRPHPPSLRLGNDIVEPVKNYVYLGSIVTDNGDLKPGITRRRALATSALQSLWKPLWRHQTRGGVDLIAMDDVTIFNNYVHSDWFYSLCQRFIHVNIVEHNIILPYSNKGFK</sequence>
<reference evidence="1" key="1">
    <citation type="submission" date="2025-08" db="UniProtKB">
        <authorList>
            <consortium name="Ensembl"/>
        </authorList>
    </citation>
    <scope>IDENTIFICATION</scope>
</reference>
<dbReference type="PANTHER" id="PTHR47027:SF24">
    <property type="entry name" value="RIBONUCLEASE H"/>
    <property type="match status" value="1"/>
</dbReference>
<proteinExistence type="predicted"/>
<accession>A0A8C2BVL8</accession>
<evidence type="ECO:0000313" key="1">
    <source>
        <dbReference type="Ensembl" id="ENSCCRP00020002400.1"/>
    </source>
</evidence>
<organism evidence="1 2">
    <name type="scientific">Cyprinus carpio</name>
    <name type="common">Common carp</name>
    <dbReference type="NCBI Taxonomy" id="7962"/>
    <lineage>
        <taxon>Eukaryota</taxon>
        <taxon>Metazoa</taxon>
        <taxon>Chordata</taxon>
        <taxon>Craniata</taxon>
        <taxon>Vertebrata</taxon>
        <taxon>Euteleostomi</taxon>
        <taxon>Actinopterygii</taxon>
        <taxon>Neopterygii</taxon>
        <taxon>Teleostei</taxon>
        <taxon>Ostariophysi</taxon>
        <taxon>Cypriniformes</taxon>
        <taxon>Cyprinidae</taxon>
        <taxon>Cyprininae</taxon>
        <taxon>Cyprinus</taxon>
    </lineage>
</organism>
<evidence type="ECO:0000313" key="2">
    <source>
        <dbReference type="Proteomes" id="UP000694701"/>
    </source>
</evidence>
<dbReference type="PANTHER" id="PTHR47027">
    <property type="entry name" value="REVERSE TRANSCRIPTASE DOMAIN-CONTAINING PROTEIN"/>
    <property type="match status" value="1"/>
</dbReference>
<name>A0A8C2BVL8_CYPCA</name>
<protein>
    <recommendedName>
        <fullName evidence="3">Reverse transcriptase domain-containing protein</fullName>
    </recommendedName>
</protein>
<evidence type="ECO:0008006" key="3">
    <source>
        <dbReference type="Google" id="ProtNLM"/>
    </source>
</evidence>
<dbReference type="Ensembl" id="ENSCCRT00020002813.1">
    <property type="protein sequence ID" value="ENSCCRP00020002400.1"/>
    <property type="gene ID" value="ENSCCRG00020001449.1"/>
</dbReference>
<dbReference type="AlphaFoldDB" id="A0A8C2BVL8"/>